<keyword evidence="10" id="KW-0067">ATP-binding</keyword>
<dbReference type="InterPro" id="IPR036097">
    <property type="entry name" value="HisK_dim/P_sf"/>
</dbReference>
<evidence type="ECO:0000256" key="16">
    <source>
        <dbReference type="SAM" id="Coils"/>
    </source>
</evidence>
<dbReference type="InterPro" id="IPR036641">
    <property type="entry name" value="HPT_dom_sf"/>
</dbReference>
<keyword evidence="6 24" id="KW-0808">Transferase</keyword>
<evidence type="ECO:0000256" key="6">
    <source>
        <dbReference type="ARBA" id="ARBA00022679"/>
    </source>
</evidence>
<dbReference type="Gene3D" id="6.10.340.10">
    <property type="match status" value="1"/>
</dbReference>
<dbReference type="SMART" id="SM00073">
    <property type="entry name" value="HPT"/>
    <property type="match status" value="1"/>
</dbReference>
<dbReference type="CDD" id="cd16922">
    <property type="entry name" value="HATPase_EvgS-ArcB-TorS-like"/>
    <property type="match status" value="1"/>
</dbReference>
<evidence type="ECO:0000259" key="22">
    <source>
        <dbReference type="PROSITE" id="PS50885"/>
    </source>
</evidence>
<keyword evidence="11 17" id="KW-1133">Transmembrane helix</keyword>
<dbReference type="SUPFAM" id="SSF55785">
    <property type="entry name" value="PYP-like sensor domain (PAS domain)"/>
    <property type="match status" value="2"/>
</dbReference>
<dbReference type="Gene3D" id="3.30.565.10">
    <property type="entry name" value="Histidine kinase-like ATPase, C-terminal domain"/>
    <property type="match status" value="1"/>
</dbReference>
<dbReference type="InterPro" id="IPR000014">
    <property type="entry name" value="PAS"/>
</dbReference>
<dbReference type="InterPro" id="IPR003594">
    <property type="entry name" value="HATPase_dom"/>
</dbReference>
<dbReference type="SUPFAM" id="SSF47226">
    <property type="entry name" value="Histidine-containing phosphotransfer domain, HPT domain"/>
    <property type="match status" value="1"/>
</dbReference>
<dbReference type="Proteomes" id="UP000278437">
    <property type="component" value="Chromosome"/>
</dbReference>
<dbReference type="Pfam" id="PF02518">
    <property type="entry name" value="HATPase_c"/>
    <property type="match status" value="1"/>
</dbReference>
<dbReference type="InterPro" id="IPR035965">
    <property type="entry name" value="PAS-like_dom_sf"/>
</dbReference>
<dbReference type="RefSeq" id="WP_126167383.1">
    <property type="nucleotide sequence ID" value="NZ_CP020373.1"/>
</dbReference>
<feature type="domain" description="PAS" evidence="20">
    <location>
        <begin position="226"/>
        <end position="296"/>
    </location>
</feature>
<protein>
    <recommendedName>
        <fullName evidence="3">histidine kinase</fullName>
        <ecNumber evidence="3">2.7.13.3</ecNumber>
    </recommendedName>
</protein>
<dbReference type="PROSITE" id="PS50109">
    <property type="entry name" value="HIS_KIN"/>
    <property type="match status" value="1"/>
</dbReference>
<feature type="coiled-coil region" evidence="16">
    <location>
        <begin position="199"/>
        <end position="226"/>
    </location>
</feature>
<evidence type="ECO:0000256" key="12">
    <source>
        <dbReference type="ARBA" id="ARBA00023012"/>
    </source>
</evidence>
<accession>A0ABM7DAV8</accession>
<evidence type="ECO:0000256" key="17">
    <source>
        <dbReference type="SAM" id="Phobius"/>
    </source>
</evidence>
<feature type="domain" description="PAS" evidence="20">
    <location>
        <begin position="354"/>
        <end position="407"/>
    </location>
</feature>
<keyword evidence="13 17" id="KW-0472">Membrane</keyword>
<dbReference type="SMART" id="SM00448">
    <property type="entry name" value="REC"/>
    <property type="match status" value="1"/>
</dbReference>
<evidence type="ECO:0000256" key="13">
    <source>
        <dbReference type="ARBA" id="ARBA00023136"/>
    </source>
</evidence>
<keyword evidence="7 17" id="KW-0812">Transmembrane</keyword>
<keyword evidence="5 15" id="KW-0597">Phosphoprotein</keyword>
<feature type="modified residue" description="4-aspartylphosphate" evidence="15">
    <location>
        <position position="923"/>
    </location>
</feature>
<dbReference type="SMART" id="SM00304">
    <property type="entry name" value="HAMP"/>
    <property type="match status" value="1"/>
</dbReference>
<comment type="catalytic activity">
    <reaction evidence="1">
        <text>ATP + protein L-histidine = ADP + protein N-phospho-L-histidine.</text>
        <dbReference type="EC" id="2.7.13.3"/>
    </reaction>
</comment>
<evidence type="ECO:0000256" key="15">
    <source>
        <dbReference type="PROSITE-ProRule" id="PRU00169"/>
    </source>
</evidence>
<keyword evidence="16" id="KW-0175">Coiled coil</keyword>
<dbReference type="SUPFAM" id="SSF55874">
    <property type="entry name" value="ATPase domain of HSP90 chaperone/DNA topoisomerase II/histidine kinase"/>
    <property type="match status" value="1"/>
</dbReference>
<dbReference type="SMART" id="SM00388">
    <property type="entry name" value="HisKA"/>
    <property type="match status" value="1"/>
</dbReference>
<evidence type="ECO:0000256" key="14">
    <source>
        <dbReference type="PROSITE-ProRule" id="PRU00110"/>
    </source>
</evidence>
<dbReference type="PROSITE" id="PS50110">
    <property type="entry name" value="RESPONSE_REGULATORY"/>
    <property type="match status" value="1"/>
</dbReference>
<evidence type="ECO:0000256" key="7">
    <source>
        <dbReference type="ARBA" id="ARBA00022692"/>
    </source>
</evidence>
<evidence type="ECO:0000313" key="25">
    <source>
        <dbReference type="Proteomes" id="UP000278437"/>
    </source>
</evidence>
<dbReference type="PROSITE" id="PS50112">
    <property type="entry name" value="PAS"/>
    <property type="match status" value="2"/>
</dbReference>
<dbReference type="CDD" id="cd00130">
    <property type="entry name" value="PAS"/>
    <property type="match status" value="2"/>
</dbReference>
<dbReference type="InterPro" id="IPR000700">
    <property type="entry name" value="PAS-assoc_C"/>
</dbReference>
<dbReference type="InterPro" id="IPR003660">
    <property type="entry name" value="HAMP_dom"/>
</dbReference>
<dbReference type="InterPro" id="IPR036890">
    <property type="entry name" value="HATPase_C_sf"/>
</dbReference>
<keyword evidence="12" id="KW-0902">Two-component regulatory system</keyword>
<name>A0ABM7DAV8_9GAMM</name>
<evidence type="ECO:0000256" key="11">
    <source>
        <dbReference type="ARBA" id="ARBA00022989"/>
    </source>
</evidence>
<dbReference type="CDD" id="cd00082">
    <property type="entry name" value="HisKA"/>
    <property type="match status" value="1"/>
</dbReference>
<feature type="domain" description="Histidine kinase" evidence="18">
    <location>
        <begin position="500"/>
        <end position="721"/>
    </location>
</feature>
<feature type="domain" description="HAMP" evidence="22">
    <location>
        <begin position="169"/>
        <end position="221"/>
    </location>
</feature>
<dbReference type="InterPro" id="IPR001789">
    <property type="entry name" value="Sig_transdc_resp-reg_receiver"/>
</dbReference>
<dbReference type="SMART" id="SM00091">
    <property type="entry name" value="PAS"/>
    <property type="match status" value="2"/>
</dbReference>
<feature type="domain" description="PAC" evidence="21">
    <location>
        <begin position="432"/>
        <end position="482"/>
    </location>
</feature>
<sequence length="1115" mass="123384">MSFRLKTILGIALIEGVLLLLLVYTSVDYLRKSNEAEILKRAQSTAVLLAAAAKDAVLSTDLSTLEALVDEVARETQVRYVEIYGDERVLVSRGDLTGHQEAHDDEAARHDLVAVEAPITESGYHFGKVEIGLDTLALTSFIKDASLRILSIAALEMVLVALFSWGLGYLLSRNLLQLRDASAGLLSGDPHVPLPVRGNDEIARTAQAFNEMVQRVEQRTSALEEANTRLAAILETATDGYVLMDTQGVLKEVNPAVSRLFGYDASELIGANVAVLMPADIARQHQSYLDRFLAEGDARVLGSGREVVARRKNGEEFPIELHVSLIEMAGERLFLGLIEDLSEEKRHEAEIKRNESILVATLDASRDAFVTIDMAGRVQEFNDAATQMFGYRREEALGELLEELIIPLEYQAGHRAGLEHFKATGEGPVLNRQVELSACRKDGSVLPVELTVIPVKLDDEMLFASFLRDISERKQRENELKAAKIQAEAGSKAKSRFLATMSHEIRSPLNAVLGSVTLLLESGLGKEQRLYANTAREAGTALLSTINDILDFSKIEAGQMVLEQRSFEPDKLVAQVLQILAPKAQEKGIQLASFINRNVPQHLIGDGQRLRQVLHNLVDNAIKFSSRGTVSVQMWIPDNHQERVQLCFRVQDQGIGMSRRAQKKLFSEFSQVHDGSNTSYKGSGLGLAICAELLKMMDGGIEVESTPGVGTCFSGHATLAISEEETIHFWHLPEHPRVLLLYPVEEVASLIKKQYAQYGVECVWIGNVTDFQDIARVSGRFMLIMIDDSCLMSLDARQCRLLREGYLFEDGNMVALVAGVRPEVQSMLDALGIKHQVNKPLSRAMLLELISTMPDEDAGSKLIKPDFSHLDGKTVLLAEDSPANQLVARSLLEREGMRVDVANNGQEACAMALDGCYDLILMDVRMPIKDGLQASKEILAVRPDYTILAMTANVFKEELDACIEAGMKDVIPKPISRDELLKRLAGWLPTEAAVDVMEPDIDLSTLLNEKVITELEDALGHQSVASMVQVFWQETEARLETMEQRWQEGDLRRLEDEAHTLKSSSGSFGAQTLYERARVLEEKARSGKPEGIRPLMDEIRTLAAHTFDAMAARFK</sequence>
<evidence type="ECO:0000259" key="20">
    <source>
        <dbReference type="PROSITE" id="PS50112"/>
    </source>
</evidence>
<dbReference type="Pfam" id="PF13426">
    <property type="entry name" value="PAS_9"/>
    <property type="match status" value="2"/>
</dbReference>
<evidence type="ECO:0000256" key="3">
    <source>
        <dbReference type="ARBA" id="ARBA00012438"/>
    </source>
</evidence>
<dbReference type="SMART" id="SM00387">
    <property type="entry name" value="HATPase_c"/>
    <property type="match status" value="1"/>
</dbReference>
<dbReference type="Gene3D" id="3.40.50.2300">
    <property type="match status" value="1"/>
</dbReference>
<dbReference type="InterPro" id="IPR005467">
    <property type="entry name" value="His_kinase_dom"/>
</dbReference>
<gene>
    <name evidence="24" type="primary">barA_4</name>
    <name evidence="24" type="ORF">STH12_01986</name>
</gene>
<dbReference type="SUPFAM" id="SSF158472">
    <property type="entry name" value="HAMP domain-like"/>
    <property type="match status" value="1"/>
</dbReference>
<dbReference type="PANTHER" id="PTHR45339:SF1">
    <property type="entry name" value="HYBRID SIGNAL TRANSDUCTION HISTIDINE KINASE J"/>
    <property type="match status" value="1"/>
</dbReference>
<dbReference type="CDD" id="cd06225">
    <property type="entry name" value="HAMP"/>
    <property type="match status" value="1"/>
</dbReference>
<dbReference type="Pfam" id="PF00672">
    <property type="entry name" value="HAMP"/>
    <property type="match status" value="1"/>
</dbReference>
<proteinExistence type="predicted"/>
<evidence type="ECO:0000259" key="18">
    <source>
        <dbReference type="PROSITE" id="PS50109"/>
    </source>
</evidence>
<dbReference type="Pfam" id="PF00512">
    <property type="entry name" value="HisKA"/>
    <property type="match status" value="1"/>
</dbReference>
<dbReference type="Gene3D" id="3.30.450.20">
    <property type="entry name" value="PAS domain"/>
    <property type="match status" value="2"/>
</dbReference>
<keyword evidence="8" id="KW-0547">Nucleotide-binding</keyword>
<dbReference type="CDD" id="cd00088">
    <property type="entry name" value="HPT"/>
    <property type="match status" value="1"/>
</dbReference>
<reference evidence="25" key="1">
    <citation type="submission" date="2017-03" db="EMBL/GenBank/DDBJ databases">
        <title>Full genome sequence of a non-lethal Shewanella isolate that potentiates virulence of Vibio parahaemolyticus causing acute hepatopancreatic necrosis disease (AHPND) in shrimp.</title>
        <authorList>
            <person name="Prachumwat A."/>
            <person name="Sritunyalucksana K."/>
        </authorList>
    </citation>
    <scope>NUCLEOTIDE SEQUENCE [LARGE SCALE GENOMIC DNA]</scope>
    <source>
        <strain evidence="25">TH2012</strain>
    </source>
</reference>
<dbReference type="SUPFAM" id="SSF52172">
    <property type="entry name" value="CheY-like"/>
    <property type="match status" value="1"/>
</dbReference>
<keyword evidence="9 24" id="KW-0418">Kinase</keyword>
<dbReference type="InterPro" id="IPR004358">
    <property type="entry name" value="Sig_transdc_His_kin-like_C"/>
</dbReference>
<evidence type="ECO:0000256" key="8">
    <source>
        <dbReference type="ARBA" id="ARBA00022741"/>
    </source>
</evidence>
<dbReference type="SMART" id="SM00086">
    <property type="entry name" value="PAC"/>
    <property type="match status" value="2"/>
</dbReference>
<evidence type="ECO:0000259" key="23">
    <source>
        <dbReference type="PROSITE" id="PS50894"/>
    </source>
</evidence>
<evidence type="ECO:0000259" key="19">
    <source>
        <dbReference type="PROSITE" id="PS50110"/>
    </source>
</evidence>
<feature type="domain" description="PAC" evidence="21">
    <location>
        <begin position="303"/>
        <end position="353"/>
    </location>
</feature>
<feature type="transmembrane region" description="Helical" evidence="17">
    <location>
        <begin position="149"/>
        <end position="171"/>
    </location>
</feature>
<evidence type="ECO:0000256" key="4">
    <source>
        <dbReference type="ARBA" id="ARBA00022475"/>
    </source>
</evidence>
<evidence type="ECO:0000256" key="5">
    <source>
        <dbReference type="ARBA" id="ARBA00022553"/>
    </source>
</evidence>
<dbReference type="SUPFAM" id="SSF47384">
    <property type="entry name" value="Homodimeric domain of signal transducing histidine kinase"/>
    <property type="match status" value="1"/>
</dbReference>
<dbReference type="Pfam" id="PF01627">
    <property type="entry name" value="Hpt"/>
    <property type="match status" value="1"/>
</dbReference>
<evidence type="ECO:0000313" key="24">
    <source>
        <dbReference type="EMBL" id="AZQ11074.1"/>
    </source>
</evidence>
<dbReference type="Pfam" id="PF00072">
    <property type="entry name" value="Response_reg"/>
    <property type="match status" value="1"/>
</dbReference>
<evidence type="ECO:0000259" key="21">
    <source>
        <dbReference type="PROSITE" id="PS50113"/>
    </source>
</evidence>
<dbReference type="GO" id="GO:0004673">
    <property type="term" value="F:protein histidine kinase activity"/>
    <property type="evidence" value="ECO:0007669"/>
    <property type="project" value="UniProtKB-EC"/>
</dbReference>
<dbReference type="Gene3D" id="1.10.287.130">
    <property type="match status" value="1"/>
</dbReference>
<comment type="subcellular location">
    <subcellularLocation>
        <location evidence="2">Cell membrane</location>
        <topology evidence="2">Multi-pass membrane protein</topology>
    </subcellularLocation>
</comment>
<dbReference type="NCBIfam" id="TIGR00229">
    <property type="entry name" value="sensory_box"/>
    <property type="match status" value="2"/>
</dbReference>
<feature type="modified residue" description="Phosphohistidine" evidence="14">
    <location>
        <position position="1059"/>
    </location>
</feature>
<dbReference type="PANTHER" id="PTHR45339">
    <property type="entry name" value="HYBRID SIGNAL TRANSDUCTION HISTIDINE KINASE J"/>
    <property type="match status" value="1"/>
</dbReference>
<dbReference type="PRINTS" id="PR00344">
    <property type="entry name" value="BCTRLSENSOR"/>
</dbReference>
<evidence type="ECO:0000256" key="2">
    <source>
        <dbReference type="ARBA" id="ARBA00004651"/>
    </source>
</evidence>
<dbReference type="InterPro" id="IPR011006">
    <property type="entry name" value="CheY-like_superfamily"/>
</dbReference>
<dbReference type="CDD" id="cd17546">
    <property type="entry name" value="REC_hyHK_CKI1_RcsC-like"/>
    <property type="match status" value="1"/>
</dbReference>
<dbReference type="EC" id="2.7.13.3" evidence="3"/>
<feature type="domain" description="Response regulatory" evidence="19">
    <location>
        <begin position="874"/>
        <end position="988"/>
    </location>
</feature>
<dbReference type="InterPro" id="IPR008207">
    <property type="entry name" value="Sig_transdc_His_kin_Hpt_dom"/>
</dbReference>
<evidence type="ECO:0000256" key="1">
    <source>
        <dbReference type="ARBA" id="ARBA00000085"/>
    </source>
</evidence>
<feature type="transmembrane region" description="Helical" evidence="17">
    <location>
        <begin position="6"/>
        <end position="24"/>
    </location>
</feature>
<dbReference type="PROSITE" id="PS50885">
    <property type="entry name" value="HAMP"/>
    <property type="match status" value="1"/>
</dbReference>
<evidence type="ECO:0000256" key="10">
    <source>
        <dbReference type="ARBA" id="ARBA00022840"/>
    </source>
</evidence>
<dbReference type="EMBL" id="CP020373">
    <property type="protein sequence ID" value="AZQ11074.1"/>
    <property type="molecule type" value="Genomic_DNA"/>
</dbReference>
<organism evidence="24 25">
    <name type="scientific">Shewanella khirikhana</name>
    <dbReference type="NCBI Taxonomy" id="1965282"/>
    <lineage>
        <taxon>Bacteria</taxon>
        <taxon>Pseudomonadati</taxon>
        <taxon>Pseudomonadota</taxon>
        <taxon>Gammaproteobacteria</taxon>
        <taxon>Alteromonadales</taxon>
        <taxon>Shewanellaceae</taxon>
        <taxon>Shewanella</taxon>
    </lineage>
</organism>
<dbReference type="PROSITE" id="PS50113">
    <property type="entry name" value="PAC"/>
    <property type="match status" value="2"/>
</dbReference>
<keyword evidence="25" id="KW-1185">Reference proteome</keyword>
<dbReference type="PROSITE" id="PS50894">
    <property type="entry name" value="HPT"/>
    <property type="match status" value="1"/>
</dbReference>
<feature type="domain" description="HPt" evidence="23">
    <location>
        <begin position="1020"/>
        <end position="1113"/>
    </location>
</feature>
<dbReference type="InterPro" id="IPR001610">
    <property type="entry name" value="PAC"/>
</dbReference>
<keyword evidence="4" id="KW-1003">Cell membrane</keyword>
<dbReference type="InterPro" id="IPR003661">
    <property type="entry name" value="HisK_dim/P_dom"/>
</dbReference>
<dbReference type="Gene3D" id="1.20.120.160">
    <property type="entry name" value="HPT domain"/>
    <property type="match status" value="1"/>
</dbReference>
<evidence type="ECO:0000256" key="9">
    <source>
        <dbReference type="ARBA" id="ARBA00022777"/>
    </source>
</evidence>